<evidence type="ECO:0000313" key="3">
    <source>
        <dbReference type="EMBL" id="QRN52997.1"/>
    </source>
</evidence>
<dbReference type="RefSeq" id="WP_188800229.1">
    <property type="nucleotide sequence ID" value="NZ_BMIZ01000002.1"/>
</dbReference>
<dbReference type="InterPro" id="IPR011499">
    <property type="entry name" value="Lipid_A_biosynth_N"/>
</dbReference>
<accession>A0ABX7GRI4</accession>
<dbReference type="EMBL" id="CP064030">
    <property type="protein sequence ID" value="QRN52997.1"/>
    <property type="molecule type" value="Genomic_DNA"/>
</dbReference>
<keyword evidence="1" id="KW-0472">Membrane</keyword>
<dbReference type="Gene3D" id="1.20.1280.290">
    <property type="match status" value="1"/>
</dbReference>
<feature type="transmembrane region" description="Helical" evidence="1">
    <location>
        <begin position="37"/>
        <end position="57"/>
    </location>
</feature>
<gene>
    <name evidence="3" type="ORF">ISN74_16370</name>
</gene>
<evidence type="ECO:0000256" key="1">
    <source>
        <dbReference type="SAM" id="Phobius"/>
    </source>
</evidence>
<keyword evidence="1" id="KW-0812">Transmembrane</keyword>
<feature type="transmembrane region" description="Helical" evidence="1">
    <location>
        <begin position="6"/>
        <end position="25"/>
    </location>
</feature>
<dbReference type="Proteomes" id="UP000663181">
    <property type="component" value="Chromosome"/>
</dbReference>
<keyword evidence="1" id="KW-1133">Transmembrane helix</keyword>
<protein>
    <submittedName>
        <fullName evidence="3">Lipid-A-disaccharide synthase N-terminal domain-containing protein</fullName>
    </submittedName>
</protein>
<name>A0ABX7GRI4_9GAMM</name>
<reference evidence="3 4" key="1">
    <citation type="submission" date="2020-10" db="EMBL/GenBank/DDBJ databases">
        <title>Phylogeny of dyella-like bacteria.</title>
        <authorList>
            <person name="Fu J."/>
        </authorList>
    </citation>
    <scope>NUCLEOTIDE SEQUENCE [LARGE SCALE GENOMIC DNA]</scope>
    <source>
        <strain evidence="3 4">DHOB09</strain>
    </source>
</reference>
<sequence length="99" mass="11343">MGIFSNGWLVFGLLGQIIFTARFLFQWLYSEYKRHSAFPMAFWYASVLGGLILLCYACHKEDPVFMVGQTGGLLIYLRNLQLRLREKKEHARGSAPSVP</sequence>
<dbReference type="SMART" id="SM01259">
    <property type="entry name" value="LAB_N"/>
    <property type="match status" value="1"/>
</dbReference>
<keyword evidence="4" id="KW-1185">Reference proteome</keyword>
<dbReference type="Pfam" id="PF07578">
    <property type="entry name" value="LAB_N"/>
    <property type="match status" value="1"/>
</dbReference>
<organism evidence="3 4">
    <name type="scientific">Dyella caseinilytica</name>
    <dbReference type="NCBI Taxonomy" id="1849581"/>
    <lineage>
        <taxon>Bacteria</taxon>
        <taxon>Pseudomonadati</taxon>
        <taxon>Pseudomonadota</taxon>
        <taxon>Gammaproteobacteria</taxon>
        <taxon>Lysobacterales</taxon>
        <taxon>Rhodanobacteraceae</taxon>
        <taxon>Dyella</taxon>
    </lineage>
</organism>
<feature type="domain" description="Lipid A biosynthesis N-terminal" evidence="2">
    <location>
        <begin position="11"/>
        <end position="82"/>
    </location>
</feature>
<proteinExistence type="predicted"/>
<evidence type="ECO:0000259" key="2">
    <source>
        <dbReference type="SMART" id="SM01259"/>
    </source>
</evidence>
<evidence type="ECO:0000313" key="4">
    <source>
        <dbReference type="Proteomes" id="UP000663181"/>
    </source>
</evidence>